<keyword evidence="2" id="KW-1133">Transmembrane helix</keyword>
<proteinExistence type="predicted"/>
<dbReference type="Proteomes" id="UP001362999">
    <property type="component" value="Unassembled WGS sequence"/>
</dbReference>
<name>A0AAW0ANC8_9AGAR</name>
<reference evidence="3 4" key="1">
    <citation type="journal article" date="2024" name="J Genomics">
        <title>Draft genome sequencing and assembly of Favolaschia claudopus CIRM-BRFM 2984 isolated from oak limbs.</title>
        <authorList>
            <person name="Navarro D."/>
            <person name="Drula E."/>
            <person name="Chaduli D."/>
            <person name="Cazenave R."/>
            <person name="Ahrendt S."/>
            <person name="Wang J."/>
            <person name="Lipzen A."/>
            <person name="Daum C."/>
            <person name="Barry K."/>
            <person name="Grigoriev I.V."/>
            <person name="Favel A."/>
            <person name="Rosso M.N."/>
            <person name="Martin F."/>
        </authorList>
    </citation>
    <scope>NUCLEOTIDE SEQUENCE [LARGE SCALE GENOMIC DNA]</scope>
    <source>
        <strain evidence="3 4">CIRM-BRFM 2984</strain>
    </source>
</reference>
<organism evidence="3 4">
    <name type="scientific">Favolaschia claudopus</name>
    <dbReference type="NCBI Taxonomy" id="2862362"/>
    <lineage>
        <taxon>Eukaryota</taxon>
        <taxon>Fungi</taxon>
        <taxon>Dikarya</taxon>
        <taxon>Basidiomycota</taxon>
        <taxon>Agaricomycotina</taxon>
        <taxon>Agaricomycetes</taxon>
        <taxon>Agaricomycetidae</taxon>
        <taxon>Agaricales</taxon>
        <taxon>Marasmiineae</taxon>
        <taxon>Mycenaceae</taxon>
        <taxon>Favolaschia</taxon>
    </lineage>
</organism>
<keyword evidence="2" id="KW-0472">Membrane</keyword>
<evidence type="ECO:0000313" key="4">
    <source>
        <dbReference type="Proteomes" id="UP001362999"/>
    </source>
</evidence>
<feature type="transmembrane region" description="Helical" evidence="2">
    <location>
        <begin position="211"/>
        <end position="233"/>
    </location>
</feature>
<keyword evidence="4" id="KW-1185">Reference proteome</keyword>
<dbReference type="EMBL" id="JAWWNJ010000057">
    <property type="protein sequence ID" value="KAK7014398.1"/>
    <property type="molecule type" value="Genomic_DNA"/>
</dbReference>
<feature type="transmembrane region" description="Helical" evidence="2">
    <location>
        <begin position="92"/>
        <end position="118"/>
    </location>
</feature>
<feature type="transmembrane region" description="Helical" evidence="2">
    <location>
        <begin position="149"/>
        <end position="169"/>
    </location>
</feature>
<feature type="transmembrane region" description="Helical" evidence="2">
    <location>
        <begin position="63"/>
        <end position="85"/>
    </location>
</feature>
<evidence type="ECO:0000256" key="2">
    <source>
        <dbReference type="SAM" id="Phobius"/>
    </source>
</evidence>
<evidence type="ECO:0000256" key="1">
    <source>
        <dbReference type="SAM" id="MobiDB-lite"/>
    </source>
</evidence>
<protein>
    <submittedName>
        <fullName evidence="3">Uncharacterized protein</fullName>
    </submittedName>
</protein>
<feature type="transmembrane region" description="Helical" evidence="2">
    <location>
        <begin position="472"/>
        <end position="495"/>
    </location>
</feature>
<sequence>MSPLPRRLLHALVADPRARVYTLRVLLVFSCISIGLLVAAIHVYYLLGVWNYYHGDTLFMPSYIAGVIGHGLLILHHISFAVLSVKMKINSLILTLDTVLILVEMGLISIPLMIYFTATGTDKMPNWNARSYVTELNLSLVTINPEVCFRVADSITLCALALCLAFRVYTRKKNESGFLGGCTSVSPSYTPAAILLNRSLLRPLMRAEPMWIVLLRAFVLTCLGIILPVYAVYSIILRPANSALYLKQYVSDSGLAAQDTPPGNISFYIHPLDRYQEFRKELMVINATAILTGEAESLGKPSACSVGDPQAPSDRPDLRRVEVHCPFEWQDLSNYIQFSFVFASNVNMSGITLVHNPWSSISGFDMTGNLNTDGGLLFRTSRKTQPTLLLARSRQFGIIMWSATRLKTDLQVSSEVIMIPEITNVQADTLSQASVDIPDVGTFRLAWLNSALSSYSEEYSDSSVLSGLANVGGFWTILNGAFALVFGANVLYFMFAMRPISALGMAHLFHRSSLTQRWHQDFPALRSEGGVPGSETAGIVAFIRDRMVDVGEDPEGINHPANDSKTGEEQGLTSETPDSEALAMSVVARTN</sequence>
<dbReference type="AlphaFoldDB" id="A0AAW0ANC8"/>
<keyword evidence="2" id="KW-0812">Transmembrane</keyword>
<gene>
    <name evidence="3" type="ORF">R3P38DRAFT_1450584</name>
</gene>
<comment type="caution">
    <text evidence="3">The sequence shown here is derived from an EMBL/GenBank/DDBJ whole genome shotgun (WGS) entry which is preliminary data.</text>
</comment>
<feature type="transmembrane region" description="Helical" evidence="2">
    <location>
        <begin position="21"/>
        <end position="43"/>
    </location>
</feature>
<accession>A0AAW0ANC8</accession>
<evidence type="ECO:0000313" key="3">
    <source>
        <dbReference type="EMBL" id="KAK7014398.1"/>
    </source>
</evidence>
<feature type="region of interest" description="Disordered" evidence="1">
    <location>
        <begin position="553"/>
        <end position="591"/>
    </location>
</feature>